<reference evidence="5 6" key="1">
    <citation type="submission" date="2023-02" db="EMBL/GenBank/DDBJ databases">
        <title>Devosia algicola sp. nov., isolated from the phycosphere of marine algae.</title>
        <authorList>
            <person name="Kim J.M."/>
            <person name="Lee J.K."/>
            <person name="Choi B.J."/>
            <person name="Bayburt H."/>
            <person name="Jeon C.O."/>
        </authorList>
    </citation>
    <scope>NUCLEOTIDE SEQUENCE [LARGE SCALE GENOMIC DNA]</scope>
    <source>
        <strain evidence="5 6">G20-9</strain>
    </source>
</reference>
<comment type="similarity">
    <text evidence="1">Belongs to the bacterial solute-binding protein 1 family.</text>
</comment>
<keyword evidence="6" id="KW-1185">Reference proteome</keyword>
<keyword evidence="3" id="KW-0574">Periplasm</keyword>
<protein>
    <submittedName>
        <fullName evidence="5">Extracellular solute-binding protein</fullName>
    </submittedName>
</protein>
<evidence type="ECO:0000313" key="5">
    <source>
        <dbReference type="EMBL" id="WDR02434.1"/>
    </source>
</evidence>
<dbReference type="InterPro" id="IPR006059">
    <property type="entry name" value="SBP"/>
</dbReference>
<gene>
    <name evidence="5" type="ORF">PSQ19_17785</name>
</gene>
<dbReference type="EMBL" id="CP118246">
    <property type="protein sequence ID" value="WDR02434.1"/>
    <property type="molecule type" value="Genomic_DNA"/>
</dbReference>
<name>A0ABY7YMJ7_9HYPH</name>
<evidence type="ECO:0000313" key="6">
    <source>
        <dbReference type="Proteomes" id="UP001220530"/>
    </source>
</evidence>
<dbReference type="PANTHER" id="PTHR30006:SF15">
    <property type="entry name" value="IRON-UTILIZATION PERIPLASMIC PROTEIN"/>
    <property type="match status" value="1"/>
</dbReference>
<dbReference type="RefSeq" id="WP_282218839.1">
    <property type="nucleotide sequence ID" value="NZ_CP118246.1"/>
</dbReference>
<feature type="signal peptide" evidence="4">
    <location>
        <begin position="1"/>
        <end position="26"/>
    </location>
</feature>
<evidence type="ECO:0000256" key="2">
    <source>
        <dbReference type="ARBA" id="ARBA00022729"/>
    </source>
</evidence>
<feature type="chain" id="PRO_5045780021" evidence="4">
    <location>
        <begin position="27"/>
        <end position="351"/>
    </location>
</feature>
<dbReference type="InterPro" id="IPR026045">
    <property type="entry name" value="Ferric-bd"/>
</dbReference>
<accession>A0ABY7YMJ7</accession>
<organism evidence="5 6">
    <name type="scientific">Devosia algicola</name>
    <dbReference type="NCBI Taxonomy" id="3026418"/>
    <lineage>
        <taxon>Bacteria</taxon>
        <taxon>Pseudomonadati</taxon>
        <taxon>Pseudomonadota</taxon>
        <taxon>Alphaproteobacteria</taxon>
        <taxon>Hyphomicrobiales</taxon>
        <taxon>Devosiaceae</taxon>
        <taxon>Devosia</taxon>
    </lineage>
</organism>
<dbReference type="PANTHER" id="PTHR30006">
    <property type="entry name" value="THIAMINE-BINDING PERIPLASMIC PROTEIN-RELATED"/>
    <property type="match status" value="1"/>
</dbReference>
<keyword evidence="2 4" id="KW-0732">Signal</keyword>
<dbReference type="PIRSF" id="PIRSF002825">
    <property type="entry name" value="CfbpA"/>
    <property type="match status" value="1"/>
</dbReference>
<dbReference type="Gene3D" id="3.40.190.10">
    <property type="entry name" value="Periplasmic binding protein-like II"/>
    <property type="match status" value="2"/>
</dbReference>
<dbReference type="Pfam" id="PF13416">
    <property type="entry name" value="SBP_bac_8"/>
    <property type="match status" value="1"/>
</dbReference>
<evidence type="ECO:0000256" key="1">
    <source>
        <dbReference type="ARBA" id="ARBA00008520"/>
    </source>
</evidence>
<proteinExistence type="inferred from homology"/>
<dbReference type="SUPFAM" id="SSF53850">
    <property type="entry name" value="Periplasmic binding protein-like II"/>
    <property type="match status" value="1"/>
</dbReference>
<evidence type="ECO:0000256" key="3">
    <source>
        <dbReference type="ARBA" id="ARBA00022764"/>
    </source>
</evidence>
<dbReference type="Proteomes" id="UP001220530">
    <property type="component" value="Chromosome"/>
</dbReference>
<evidence type="ECO:0000256" key="4">
    <source>
        <dbReference type="SAM" id="SignalP"/>
    </source>
</evidence>
<sequence length="351" mass="38004">MHKNLGMAIMVTSAMVAATLCSPALAQNGEVNIYSFRQQSLLQPLLDKFTAETGIKPNVLYASDGLLERVRAEGELSPADVVVTVDIGNLVGAKEMGITQPIAAPALTEKIPAAYRDVDGDWTALSLRARVFYVSKDRVDATALTYDDIAKPEWKGRLCTRPGEHAYNIGLIAQRIAAIGLDATREWLTKVRDNLAYPPNGADREQVKNILDGTCDLAIANTYYMGVMLNNTAEPEQKTWANSARIIYPDVDSDGTQVNVAGAFIAKYSPNVDNANKLIEFLLSDEAQAIYADTNYEYPVVPGVEPAPLVKSWGTLNPSPISLVEIASHRAEAASLVDEPKVQPRGAELAS</sequence>